<evidence type="ECO:0000259" key="5">
    <source>
        <dbReference type="Pfam" id="PF00266"/>
    </source>
</evidence>
<evidence type="ECO:0000256" key="4">
    <source>
        <dbReference type="ARBA" id="ARBA00050776"/>
    </source>
</evidence>
<dbReference type="Gene3D" id="3.40.640.10">
    <property type="entry name" value="Type I PLP-dependent aspartate aminotransferase-like (Major domain)"/>
    <property type="match status" value="1"/>
</dbReference>
<protein>
    <submittedName>
        <fullName evidence="6">Aminotransferase class V</fullName>
    </submittedName>
</protein>
<organism evidence="6 7">
    <name type="scientific">Thermocrinis albus (strain DSM 14484 / JCM 11386 / HI 11/12)</name>
    <dbReference type="NCBI Taxonomy" id="638303"/>
    <lineage>
        <taxon>Bacteria</taxon>
        <taxon>Pseudomonadati</taxon>
        <taxon>Aquificota</taxon>
        <taxon>Aquificia</taxon>
        <taxon>Aquificales</taxon>
        <taxon>Aquificaceae</taxon>
        <taxon>Thermocrinis</taxon>
    </lineage>
</organism>
<dbReference type="GO" id="GO:0031071">
    <property type="term" value="F:cysteine desulfurase activity"/>
    <property type="evidence" value="ECO:0007669"/>
    <property type="project" value="UniProtKB-EC"/>
</dbReference>
<comment type="catalytic activity">
    <reaction evidence="4">
        <text>(sulfur carrier)-H + L-cysteine = (sulfur carrier)-SH + L-alanine</text>
        <dbReference type="Rhea" id="RHEA:43892"/>
        <dbReference type="Rhea" id="RHEA-COMP:14737"/>
        <dbReference type="Rhea" id="RHEA-COMP:14739"/>
        <dbReference type="ChEBI" id="CHEBI:29917"/>
        <dbReference type="ChEBI" id="CHEBI:35235"/>
        <dbReference type="ChEBI" id="CHEBI:57972"/>
        <dbReference type="ChEBI" id="CHEBI:64428"/>
        <dbReference type="EC" id="2.8.1.7"/>
    </reaction>
</comment>
<dbReference type="InterPro" id="IPR015421">
    <property type="entry name" value="PyrdxlP-dep_Trfase_major"/>
</dbReference>
<evidence type="ECO:0000313" key="7">
    <source>
        <dbReference type="Proteomes" id="UP000002043"/>
    </source>
</evidence>
<feature type="domain" description="Aminotransferase class V" evidence="5">
    <location>
        <begin position="9"/>
        <end position="258"/>
    </location>
</feature>
<dbReference type="GO" id="GO:0008483">
    <property type="term" value="F:transaminase activity"/>
    <property type="evidence" value="ECO:0007669"/>
    <property type="project" value="UniProtKB-KW"/>
</dbReference>
<dbReference type="OrthoDB" id="9808002at2"/>
<dbReference type="SUPFAM" id="SSF53383">
    <property type="entry name" value="PLP-dependent transferases"/>
    <property type="match status" value="1"/>
</dbReference>
<dbReference type="STRING" id="638303.Thal_0419"/>
<dbReference type="Proteomes" id="UP000002043">
    <property type="component" value="Chromosome"/>
</dbReference>
<dbReference type="Gene3D" id="3.90.1150.10">
    <property type="entry name" value="Aspartate Aminotransferase, domain 1"/>
    <property type="match status" value="1"/>
</dbReference>
<sequence>MILDAYSSAPLPDMLDEQKQNLMYFFLNPSSSNMMSMRSKEILVRSRRSVAQFLGCSDSEVIFTSSSTESNNLAIKGVLFNSLLNTRKGNIVTTDWEHISIHHPIKSMQRLFGFGVVYIKTDSRGEFDVEDLRNVINEDTLLFTIGAVCRETATIRDVASIVRKVKSINPNVICHVDLWGLYYPTDYIPIGEIDIATLDGPFLLAPQGISALYVKKGVRLRPLIEGGIQERGIRAGEGNLFGIFSLGYSLKFLTDNKNAIVLSLKEADNLLTEYIHLPALYNPNRKALGLFSYGIKTDAEMFVSLLEKHGFLLGTSSPCMLNDVKKITKVKIGDFQDILFIRIPPLTPLSYLKDLAEKIKVISEGSKL</sequence>
<keyword evidence="6" id="KW-0032">Aminotransferase</keyword>
<dbReference type="HOGENOM" id="CLU_003433_0_0_0"/>
<dbReference type="InterPro" id="IPR000192">
    <property type="entry name" value="Aminotrans_V_dom"/>
</dbReference>
<dbReference type="Pfam" id="PF00266">
    <property type="entry name" value="Aminotran_5"/>
    <property type="match status" value="1"/>
</dbReference>
<name>D3SPG7_THEAH</name>
<comment type="cofactor">
    <cofactor evidence="1">
        <name>pyridoxal 5'-phosphate</name>
        <dbReference type="ChEBI" id="CHEBI:597326"/>
    </cofactor>
</comment>
<gene>
    <name evidence="6" type="ordered locus">Thal_0419</name>
</gene>
<keyword evidence="3" id="KW-0663">Pyridoxal phosphate</keyword>
<evidence type="ECO:0000256" key="3">
    <source>
        <dbReference type="ARBA" id="ARBA00022898"/>
    </source>
</evidence>
<evidence type="ECO:0000256" key="1">
    <source>
        <dbReference type="ARBA" id="ARBA00001933"/>
    </source>
</evidence>
<reference evidence="7" key="1">
    <citation type="journal article" date="2010" name="Stand. Genomic Sci.">
        <title>Complete genome sequence of Thermocrinis albus type strain (HI 11/12T).</title>
        <authorList>
            <person name="Wirth R."/>
            <person name="Sikorski J."/>
            <person name="Brambilla E."/>
            <person name="Misra M."/>
            <person name="Lapidus A."/>
            <person name="Copeland A."/>
            <person name="Nolan M."/>
            <person name="Lucas S."/>
            <person name="Chen F."/>
            <person name="Tice H."/>
            <person name="Cheng J.F."/>
            <person name="Han C."/>
            <person name="Detter J.C."/>
            <person name="Tapia R."/>
            <person name="Bruce D."/>
            <person name="Goodwin L."/>
            <person name="Pitluck S."/>
            <person name="Pati A."/>
            <person name="Anderson I."/>
            <person name="Ivanova N."/>
            <person name="Mavromatis K."/>
            <person name="Mikhailova N."/>
            <person name="Chen A."/>
            <person name="Palaniappan K."/>
            <person name="Bilek Y."/>
            <person name="Hader T."/>
            <person name="Land M."/>
            <person name="Hauser L."/>
            <person name="Chang Y.J."/>
            <person name="Jeffries C.D."/>
            <person name="Tindall B.J."/>
            <person name="Rohde M."/>
            <person name="Goker M."/>
            <person name="Bristow J."/>
            <person name="Eisen J.A."/>
            <person name="Markowitz V."/>
            <person name="Hugenholtz P."/>
            <person name="Kyrpides N.C."/>
            <person name="Klenk H.P."/>
        </authorList>
    </citation>
    <scope>NUCLEOTIDE SEQUENCE [LARGE SCALE GENOMIC DNA]</scope>
    <source>
        <strain evidence="7">DSM 14484 / JCM 11386 / HI 11/12</strain>
    </source>
</reference>
<dbReference type="eggNOG" id="COG1104">
    <property type="taxonomic scope" value="Bacteria"/>
</dbReference>
<dbReference type="RefSeq" id="WP_012991461.1">
    <property type="nucleotide sequence ID" value="NC_013894.1"/>
</dbReference>
<dbReference type="PANTHER" id="PTHR11601:SF34">
    <property type="entry name" value="CYSTEINE DESULFURASE"/>
    <property type="match status" value="1"/>
</dbReference>
<accession>D3SPG7</accession>
<dbReference type="AlphaFoldDB" id="D3SPG7"/>
<dbReference type="InterPro" id="IPR015422">
    <property type="entry name" value="PyrdxlP-dep_Trfase_small"/>
</dbReference>
<keyword evidence="7" id="KW-1185">Reference proteome</keyword>
<dbReference type="PANTHER" id="PTHR11601">
    <property type="entry name" value="CYSTEINE DESULFURYLASE FAMILY MEMBER"/>
    <property type="match status" value="1"/>
</dbReference>
<keyword evidence="6" id="KW-0808">Transferase</keyword>
<evidence type="ECO:0000256" key="2">
    <source>
        <dbReference type="ARBA" id="ARBA00006490"/>
    </source>
</evidence>
<dbReference type="KEGG" id="tal:Thal_0419"/>
<dbReference type="EMBL" id="CP001931">
    <property type="protein sequence ID" value="ADC89054.1"/>
    <property type="molecule type" value="Genomic_DNA"/>
</dbReference>
<dbReference type="InterPro" id="IPR015424">
    <property type="entry name" value="PyrdxlP-dep_Trfase"/>
</dbReference>
<comment type="similarity">
    <text evidence="2">Belongs to the class-V pyridoxal-phosphate-dependent aminotransferase family. NifS/IscS subfamily.</text>
</comment>
<evidence type="ECO:0000313" key="6">
    <source>
        <dbReference type="EMBL" id="ADC89054.1"/>
    </source>
</evidence>
<proteinExistence type="inferred from homology"/>